<dbReference type="PROSITE" id="PS51257">
    <property type="entry name" value="PROKAR_LIPOPROTEIN"/>
    <property type="match status" value="1"/>
</dbReference>
<feature type="signal peptide" evidence="1">
    <location>
        <begin position="1"/>
        <end position="22"/>
    </location>
</feature>
<evidence type="ECO:0008006" key="4">
    <source>
        <dbReference type="Google" id="ProtNLM"/>
    </source>
</evidence>
<evidence type="ECO:0000313" key="2">
    <source>
        <dbReference type="EMBL" id="NDV90629.1"/>
    </source>
</evidence>
<accession>A0A7X5RKG9</accession>
<proteinExistence type="predicted"/>
<keyword evidence="3" id="KW-1185">Reference proteome</keyword>
<reference evidence="2 3" key="1">
    <citation type="submission" date="2020-01" db="EMBL/GenBank/DDBJ databases">
        <authorList>
            <person name="Chen J."/>
            <person name="Zhu S."/>
            <person name="Yang J."/>
        </authorList>
    </citation>
    <scope>NUCLEOTIDE SEQUENCE [LARGE SCALE GENOMIC DNA]</scope>
    <source>
        <strain evidence="2 3">345S023</strain>
    </source>
</reference>
<organism evidence="2 3">
    <name type="scientific">Alteromonas profundi</name>
    <dbReference type="NCBI Taxonomy" id="2696062"/>
    <lineage>
        <taxon>Bacteria</taxon>
        <taxon>Pseudomonadati</taxon>
        <taxon>Pseudomonadota</taxon>
        <taxon>Gammaproteobacteria</taxon>
        <taxon>Alteromonadales</taxon>
        <taxon>Alteromonadaceae</taxon>
        <taxon>Alteromonas/Salinimonas group</taxon>
        <taxon>Alteromonas</taxon>
    </lineage>
</organism>
<evidence type="ECO:0000256" key="1">
    <source>
        <dbReference type="SAM" id="SignalP"/>
    </source>
</evidence>
<sequence length="182" mass="20187">MSLRVRPLITLLSLCICISLTACSNTPSALPTPYKAAKNKDGYGYSSVQLSNNEFRVLFKATDKTPADMVQQYVLQRASELAEKQGFSHLAIIKTDIEKRPVEARRITQENAPQPTFTNDQQCTMSGCQQVAEPMPGQTQSNVEKTLINDVYYSILVRMANTSQALGKNAIKVSDIEPLKEE</sequence>
<feature type="chain" id="PRO_5031541637" description="Lipoprotein" evidence="1">
    <location>
        <begin position="23"/>
        <end position="182"/>
    </location>
</feature>
<dbReference type="AlphaFoldDB" id="A0A7X5RKG9"/>
<dbReference type="NCBIfam" id="NF047637">
    <property type="entry name" value="lipo_CC0125"/>
    <property type="match status" value="1"/>
</dbReference>
<dbReference type="EMBL" id="JAAAWN010000005">
    <property type="protein sequence ID" value="NDV90629.1"/>
    <property type="molecule type" value="Genomic_DNA"/>
</dbReference>
<evidence type="ECO:0000313" key="3">
    <source>
        <dbReference type="Proteomes" id="UP000470213"/>
    </source>
</evidence>
<dbReference type="Proteomes" id="UP000470213">
    <property type="component" value="Unassembled WGS sequence"/>
</dbReference>
<keyword evidence="1" id="KW-0732">Signal</keyword>
<gene>
    <name evidence="2" type="ORF">GTH32_05385</name>
</gene>
<name>A0A7X5RKG9_9ALTE</name>
<comment type="caution">
    <text evidence="2">The sequence shown here is derived from an EMBL/GenBank/DDBJ whole genome shotgun (WGS) entry which is preliminary data.</text>
</comment>
<protein>
    <recommendedName>
        <fullName evidence="4">Lipoprotein</fullName>
    </recommendedName>
</protein>